<sequence>MGRWTEADMDTFLEVYQEHEELWNPKLELYRNNGARKRALSDIIKRMNKPNLTVSDMKIKIKNIRTTYKRELTKILKAKKSGNGTDDCYEPVLIWFKKADTFLRNVTEARGSKINMDVFVDASGERQEMQDEFSTDPSSIADEETEFKAAIVTSTKRIDFTNRKRKLTEDVSANVSSLHTSLGTLDGISLQSNTDAYEEECSLFGKLIAVQLSQLPLCNALVCQEKIAVIIRQERIQLLHSQGSNSKTAKQPFSATNSSDEIE</sequence>
<reference evidence="3 4" key="1">
    <citation type="submission" date="2024-05" db="EMBL/GenBank/DDBJ databases">
        <title>Genetic variation in Jamaican populations of the coffee berry borer (Hypothenemus hampei).</title>
        <authorList>
            <person name="Errbii M."/>
            <person name="Myrie A."/>
        </authorList>
    </citation>
    <scope>NUCLEOTIDE SEQUENCE [LARGE SCALE GENOMIC DNA]</scope>
    <source>
        <strain evidence="3">JA-Hopewell-2020-01-JO</strain>
        <tissue evidence="3">Whole body</tissue>
    </source>
</reference>
<evidence type="ECO:0000313" key="4">
    <source>
        <dbReference type="Proteomes" id="UP001566132"/>
    </source>
</evidence>
<proteinExistence type="predicted"/>
<feature type="domain" description="MADF" evidence="2">
    <location>
        <begin position="11"/>
        <end position="108"/>
    </location>
</feature>
<dbReference type="AlphaFoldDB" id="A0ABD1EWL7"/>
<keyword evidence="4" id="KW-1185">Reference proteome</keyword>
<comment type="caution">
    <text evidence="3">The sequence shown here is derived from an EMBL/GenBank/DDBJ whole genome shotgun (WGS) entry which is preliminary data.</text>
</comment>
<gene>
    <name evidence="3" type="ORF">ABEB36_007059</name>
</gene>
<feature type="region of interest" description="Disordered" evidence="1">
    <location>
        <begin position="243"/>
        <end position="263"/>
    </location>
</feature>
<name>A0ABD1EWL7_HYPHA</name>
<evidence type="ECO:0000256" key="1">
    <source>
        <dbReference type="SAM" id="MobiDB-lite"/>
    </source>
</evidence>
<dbReference type="PROSITE" id="PS51029">
    <property type="entry name" value="MADF"/>
    <property type="match status" value="1"/>
</dbReference>
<dbReference type="PANTHER" id="PTHR21505:SF8">
    <property type="entry name" value="DPT-YFP REPRESSOR BY OVEREXPRESSION, ISOFORM D-RELATED"/>
    <property type="match status" value="1"/>
</dbReference>
<dbReference type="SMART" id="SM00595">
    <property type="entry name" value="MADF"/>
    <property type="match status" value="1"/>
</dbReference>
<organism evidence="3 4">
    <name type="scientific">Hypothenemus hampei</name>
    <name type="common">Coffee berry borer</name>
    <dbReference type="NCBI Taxonomy" id="57062"/>
    <lineage>
        <taxon>Eukaryota</taxon>
        <taxon>Metazoa</taxon>
        <taxon>Ecdysozoa</taxon>
        <taxon>Arthropoda</taxon>
        <taxon>Hexapoda</taxon>
        <taxon>Insecta</taxon>
        <taxon>Pterygota</taxon>
        <taxon>Neoptera</taxon>
        <taxon>Endopterygota</taxon>
        <taxon>Coleoptera</taxon>
        <taxon>Polyphaga</taxon>
        <taxon>Cucujiformia</taxon>
        <taxon>Curculionidae</taxon>
        <taxon>Scolytinae</taxon>
        <taxon>Hypothenemus</taxon>
    </lineage>
</organism>
<dbReference type="Pfam" id="PF10545">
    <property type="entry name" value="MADF_DNA_bdg"/>
    <property type="match status" value="1"/>
</dbReference>
<evidence type="ECO:0000259" key="2">
    <source>
        <dbReference type="PROSITE" id="PS51029"/>
    </source>
</evidence>
<dbReference type="PANTHER" id="PTHR21505">
    <property type="entry name" value="MADF DOMAIN-CONTAINING PROTEIN-RELATED"/>
    <property type="match status" value="1"/>
</dbReference>
<protein>
    <recommendedName>
        <fullName evidence="2">MADF domain-containing protein</fullName>
    </recommendedName>
</protein>
<dbReference type="EMBL" id="JBDJPC010000005">
    <property type="protein sequence ID" value="KAL1501801.1"/>
    <property type="molecule type" value="Genomic_DNA"/>
</dbReference>
<dbReference type="Proteomes" id="UP001566132">
    <property type="component" value="Unassembled WGS sequence"/>
</dbReference>
<evidence type="ECO:0000313" key="3">
    <source>
        <dbReference type="EMBL" id="KAL1501801.1"/>
    </source>
</evidence>
<accession>A0ABD1EWL7</accession>
<dbReference type="InterPro" id="IPR006578">
    <property type="entry name" value="MADF-dom"/>
</dbReference>